<protein>
    <submittedName>
        <fullName evidence="2">T9SS type A sorting domain-containing protein</fullName>
    </submittedName>
</protein>
<dbReference type="Proteomes" id="UP000284120">
    <property type="component" value="Unassembled WGS sequence"/>
</dbReference>
<dbReference type="RefSeq" id="WP_113646079.1">
    <property type="nucleotide sequence ID" value="NZ_QMHN01000001.1"/>
</dbReference>
<evidence type="ECO:0000256" key="1">
    <source>
        <dbReference type="SAM" id="SignalP"/>
    </source>
</evidence>
<feature type="chain" id="PRO_5018630358" evidence="1">
    <location>
        <begin position="22"/>
        <end position="481"/>
    </location>
</feature>
<dbReference type="Gene3D" id="2.60.40.10">
    <property type="entry name" value="Immunoglobulins"/>
    <property type="match status" value="1"/>
</dbReference>
<dbReference type="AlphaFoldDB" id="A0A3S3PIT2"/>
<proteinExistence type="predicted"/>
<keyword evidence="3" id="KW-1185">Reference proteome</keyword>
<comment type="caution">
    <text evidence="2">The sequence shown here is derived from an EMBL/GenBank/DDBJ whole genome shotgun (WGS) entry which is preliminary data.</text>
</comment>
<dbReference type="OrthoDB" id="749310at2"/>
<name>A0A3S3PIT2_9SPHI</name>
<sequence>MKRKSLLIASLLLVQFFKVEAQGIWQGEGTPPFNYDFGSATGNSGNTYNATGTSKSSVSTSTTAGFLAYPTSGYARVYTGASSSGGFAVNSSPVSVTLTASNSTSAPNKLSLYNIQGLSAVTSTFFKMSFDNTTASTGAITYAFGNSASTTEGNNIFNNGTILQGGSFPGIFNYLRWDMTATTITFSYRGTDGAAITINSSTFSKNGGDYDVEVYANNHANAHDYVRGITTYTLPSGTFNIWVNGARITGTSSLINFPRTGELALGQELNSLLVQGVRSTNGALATARFGNFDIKFIPTSTLPVSFVDFTATKNTNSAFLKWQTSSEKDNDYFEVLRKTDNSKGFESIAKVSSKVTAGALNSYAYTDFNPAAGDNYYQIKQVDKDGKATTFEKITFLNFELSSDIQFSKAGDAIHISASANSEGNGDVLISDLSGKKVLSQKIRYQKQLNNYHYSLSNIPAGLYVARVVMGDQSKSFKFIK</sequence>
<dbReference type="InterPro" id="IPR013783">
    <property type="entry name" value="Ig-like_fold"/>
</dbReference>
<feature type="signal peptide" evidence="1">
    <location>
        <begin position="1"/>
        <end position="21"/>
    </location>
</feature>
<dbReference type="NCBIfam" id="TIGR04183">
    <property type="entry name" value="Por_Secre_tail"/>
    <property type="match status" value="1"/>
</dbReference>
<keyword evidence="1" id="KW-0732">Signal</keyword>
<reference evidence="2 3" key="1">
    <citation type="submission" date="2018-06" db="EMBL/GenBank/DDBJ databases">
        <title>Pedobacter endophyticus sp. nov., an endophytic bacterium isolated from a leaf of Triticum aestivum.</title>
        <authorList>
            <person name="Zhang L."/>
        </authorList>
    </citation>
    <scope>NUCLEOTIDE SEQUENCE [LARGE SCALE GENOMIC DNA]</scope>
    <source>
        <strain evidence="2 3">CM134L-2</strain>
    </source>
</reference>
<gene>
    <name evidence="2" type="ORF">DPV69_04435</name>
</gene>
<evidence type="ECO:0000313" key="3">
    <source>
        <dbReference type="Proteomes" id="UP000284120"/>
    </source>
</evidence>
<organism evidence="2 3">
    <name type="scientific">Pedobacter chitinilyticus</name>
    <dbReference type="NCBI Taxonomy" id="2233776"/>
    <lineage>
        <taxon>Bacteria</taxon>
        <taxon>Pseudomonadati</taxon>
        <taxon>Bacteroidota</taxon>
        <taxon>Sphingobacteriia</taxon>
        <taxon>Sphingobacteriales</taxon>
        <taxon>Sphingobacteriaceae</taxon>
        <taxon>Pedobacter</taxon>
    </lineage>
</organism>
<dbReference type="InterPro" id="IPR026444">
    <property type="entry name" value="Secre_tail"/>
</dbReference>
<accession>A0A3S3PIT2</accession>
<dbReference type="EMBL" id="SAYW01000001">
    <property type="protein sequence ID" value="RWU10593.1"/>
    <property type="molecule type" value="Genomic_DNA"/>
</dbReference>
<evidence type="ECO:0000313" key="2">
    <source>
        <dbReference type="EMBL" id="RWU10593.1"/>
    </source>
</evidence>